<name>A0AAW5ZXP6_9BIFI</name>
<dbReference type="EMBL" id="JAQKGX010000002">
    <property type="protein sequence ID" value="MDB1161610.1"/>
    <property type="molecule type" value="Genomic_DNA"/>
</dbReference>
<evidence type="ECO:0000256" key="1">
    <source>
        <dbReference type="SAM" id="MobiDB-lite"/>
    </source>
</evidence>
<proteinExistence type="predicted"/>
<evidence type="ECO:0000313" key="3">
    <source>
        <dbReference type="Proteomes" id="UP001211105"/>
    </source>
</evidence>
<accession>A0AAW5ZXP6</accession>
<dbReference type="Proteomes" id="UP001211105">
    <property type="component" value="Unassembled WGS sequence"/>
</dbReference>
<feature type="compositionally biased region" description="Polar residues" evidence="1">
    <location>
        <begin position="22"/>
        <end position="32"/>
    </location>
</feature>
<sequence length="193" mass="20648">MIDYDSNELIPFEGGDGDADASTGNNNPDDTQSVTIIQDEQGTVFLGDAGTIDLWLKDEGFDSKAFTTKVIQTVSSASKGTQAAGNAMAESERWVKLTKESAELVAKYGKNCKKGPFQAGVVRQPNGRIIKHLQFTQPGQLSPANIESITSDLNAFASTLQLEHIHLHVEDGPTWIEAAGKAVNDTGKALQNA</sequence>
<dbReference type="AlphaFoldDB" id="A0AAW5ZXP6"/>
<feature type="region of interest" description="Disordered" evidence="1">
    <location>
        <begin position="11"/>
        <end position="32"/>
    </location>
</feature>
<evidence type="ECO:0000313" key="2">
    <source>
        <dbReference type="EMBL" id="MDB1161610.1"/>
    </source>
</evidence>
<gene>
    <name evidence="2" type="ORF">PL707_04840</name>
</gene>
<reference evidence="2" key="1">
    <citation type="submission" date="2023-01" db="EMBL/GenBank/DDBJ databases">
        <title>Human gut microbiome strain richness.</title>
        <authorList>
            <person name="Chen-Liaw A."/>
        </authorList>
    </citation>
    <scope>NUCLEOTIDE SEQUENCE</scope>
    <source>
        <strain evidence="2">BSD2780120875st1_E5_BSD2780120875b_170604</strain>
    </source>
</reference>
<protein>
    <submittedName>
        <fullName evidence="2">Uncharacterized protein</fullName>
    </submittedName>
</protein>
<organism evidence="2 3">
    <name type="scientific">Bifidobacterium catenulatum</name>
    <dbReference type="NCBI Taxonomy" id="1686"/>
    <lineage>
        <taxon>Bacteria</taxon>
        <taxon>Bacillati</taxon>
        <taxon>Actinomycetota</taxon>
        <taxon>Actinomycetes</taxon>
        <taxon>Bifidobacteriales</taxon>
        <taxon>Bifidobacteriaceae</taxon>
        <taxon>Bifidobacterium</taxon>
    </lineage>
</organism>
<dbReference type="RefSeq" id="WP_229027422.1">
    <property type="nucleotide sequence ID" value="NZ_JADMXZ010000005.1"/>
</dbReference>
<comment type="caution">
    <text evidence="2">The sequence shown here is derived from an EMBL/GenBank/DDBJ whole genome shotgun (WGS) entry which is preliminary data.</text>
</comment>